<dbReference type="OrthoDB" id="7064009at2"/>
<dbReference type="CDD" id="cd05233">
    <property type="entry name" value="SDR_c"/>
    <property type="match status" value="1"/>
</dbReference>
<comment type="similarity">
    <text evidence="1">Belongs to the short-chain dehydrogenases/reductases (SDR) family.</text>
</comment>
<gene>
    <name evidence="3" type="ORF">AX018_1001155</name>
</gene>
<dbReference type="FunFam" id="3.40.50.720:FF:000084">
    <property type="entry name" value="Short-chain dehydrogenase reductase"/>
    <property type="match status" value="1"/>
</dbReference>
<name>A0A328ZK89_9BURK</name>
<reference evidence="3 4" key="1">
    <citation type="submission" date="2018-06" db="EMBL/GenBank/DDBJ databases">
        <title>Genomic Encyclopedia of Archaeal and Bacterial Type Strains, Phase II (KMG-II): from individual species to whole genera.</title>
        <authorList>
            <person name="Goeker M."/>
        </authorList>
    </citation>
    <scope>NUCLEOTIDE SEQUENCE [LARGE SCALE GENOMIC DNA]</scope>
    <source>
        <strain evidence="3 4">CFPB 3232</strain>
    </source>
</reference>
<dbReference type="AlphaFoldDB" id="A0A328ZK89"/>
<sequence length="252" mass="26468">MSRKTALVTGGTTGIGLAIASQLARKGLNVVISGRRESEGLAAVRQLQQEATGGAAVRFMRNDVTVESDVKAMFDGIASAFGTLDYAVNNAGTALETKPLADTDSDAFRQVLDVNVLGLYYCMKEEIRRMLGQGGGSIVNMASAAGLNGMAWVGPYAATKHAVVGLTRTAALEYATQNLRVNAVAPGTIRTERIEERIRSSGASAEAVAAMHPMQRLGTPEEVAHATCWLLSDEASFVTGHVLSVDGGLQAR</sequence>
<proteinExistence type="inferred from homology"/>
<dbReference type="InterPro" id="IPR002347">
    <property type="entry name" value="SDR_fam"/>
</dbReference>
<keyword evidence="4" id="KW-1185">Reference proteome</keyword>
<dbReference type="PROSITE" id="PS00061">
    <property type="entry name" value="ADH_SHORT"/>
    <property type="match status" value="1"/>
</dbReference>
<comment type="caution">
    <text evidence="3">The sequence shown here is derived from an EMBL/GenBank/DDBJ whole genome shotgun (WGS) entry which is preliminary data.</text>
</comment>
<dbReference type="Proteomes" id="UP000248856">
    <property type="component" value="Unassembled WGS sequence"/>
</dbReference>
<dbReference type="PRINTS" id="PR00081">
    <property type="entry name" value="GDHRDH"/>
</dbReference>
<evidence type="ECO:0000313" key="3">
    <source>
        <dbReference type="EMBL" id="RAR86568.1"/>
    </source>
</evidence>
<dbReference type="RefSeq" id="WP_111875349.1">
    <property type="nucleotide sequence ID" value="NZ_CBCSGC010000055.1"/>
</dbReference>
<evidence type="ECO:0000256" key="1">
    <source>
        <dbReference type="ARBA" id="ARBA00006484"/>
    </source>
</evidence>
<dbReference type="NCBIfam" id="NF005559">
    <property type="entry name" value="PRK07231.1"/>
    <property type="match status" value="1"/>
</dbReference>
<dbReference type="EMBL" id="QLTA01000001">
    <property type="protein sequence ID" value="RAR86568.1"/>
    <property type="molecule type" value="Genomic_DNA"/>
</dbReference>
<dbReference type="SUPFAM" id="SSF51735">
    <property type="entry name" value="NAD(P)-binding Rossmann-fold domains"/>
    <property type="match status" value="1"/>
</dbReference>
<evidence type="ECO:0000256" key="2">
    <source>
        <dbReference type="ARBA" id="ARBA00023002"/>
    </source>
</evidence>
<dbReference type="InterPro" id="IPR036291">
    <property type="entry name" value="NAD(P)-bd_dom_sf"/>
</dbReference>
<dbReference type="PRINTS" id="PR00080">
    <property type="entry name" value="SDRFAMILY"/>
</dbReference>
<dbReference type="GO" id="GO:0016491">
    <property type="term" value="F:oxidoreductase activity"/>
    <property type="evidence" value="ECO:0007669"/>
    <property type="project" value="UniProtKB-KW"/>
</dbReference>
<keyword evidence="2" id="KW-0560">Oxidoreductase</keyword>
<dbReference type="InterPro" id="IPR020904">
    <property type="entry name" value="Sc_DH/Rdtase_CS"/>
</dbReference>
<organism evidence="3 4">
    <name type="scientific">Paracidovorax anthurii</name>
    <dbReference type="NCBI Taxonomy" id="78229"/>
    <lineage>
        <taxon>Bacteria</taxon>
        <taxon>Pseudomonadati</taxon>
        <taxon>Pseudomonadota</taxon>
        <taxon>Betaproteobacteria</taxon>
        <taxon>Burkholderiales</taxon>
        <taxon>Comamonadaceae</taxon>
        <taxon>Paracidovorax</taxon>
    </lineage>
</organism>
<evidence type="ECO:0000313" key="4">
    <source>
        <dbReference type="Proteomes" id="UP000248856"/>
    </source>
</evidence>
<protein>
    <submittedName>
        <fullName evidence="3">NAD(P)-dependent dehydrogenase (Short-subunit alcohol dehydrogenase family)</fullName>
    </submittedName>
</protein>
<dbReference type="PANTHER" id="PTHR24321">
    <property type="entry name" value="DEHYDROGENASES, SHORT CHAIN"/>
    <property type="match status" value="1"/>
</dbReference>
<dbReference type="PANTHER" id="PTHR24321:SF8">
    <property type="entry name" value="ESTRADIOL 17-BETA-DEHYDROGENASE 8-RELATED"/>
    <property type="match status" value="1"/>
</dbReference>
<accession>A0A328ZK89</accession>
<dbReference type="Gene3D" id="3.40.50.720">
    <property type="entry name" value="NAD(P)-binding Rossmann-like Domain"/>
    <property type="match status" value="1"/>
</dbReference>
<dbReference type="Pfam" id="PF13561">
    <property type="entry name" value="adh_short_C2"/>
    <property type="match status" value="1"/>
</dbReference>